<dbReference type="PANTHER" id="PTHR47505:SF1">
    <property type="entry name" value="DNA UTILIZATION PROTEIN YHGH"/>
    <property type="match status" value="1"/>
</dbReference>
<evidence type="ECO:0000313" key="4">
    <source>
        <dbReference type="Proteomes" id="UP000469523"/>
    </source>
</evidence>
<comment type="similarity">
    <text evidence="1">Belongs to the ComF/GntX family.</text>
</comment>
<proteinExistence type="inferred from homology"/>
<dbReference type="InterPro" id="IPR029057">
    <property type="entry name" value="PRTase-like"/>
</dbReference>
<evidence type="ECO:0000259" key="2">
    <source>
        <dbReference type="Pfam" id="PF00156"/>
    </source>
</evidence>
<dbReference type="EMBL" id="VUNQ01000002">
    <property type="protein sequence ID" value="MSU00143.1"/>
    <property type="molecule type" value="Genomic_DNA"/>
</dbReference>
<dbReference type="CDD" id="cd06223">
    <property type="entry name" value="PRTases_typeI"/>
    <property type="match status" value="1"/>
</dbReference>
<protein>
    <submittedName>
        <fullName evidence="3">ComF family protein</fullName>
    </submittedName>
</protein>
<dbReference type="InterPro" id="IPR000836">
    <property type="entry name" value="PRTase_dom"/>
</dbReference>
<dbReference type="RefSeq" id="WP_154438404.1">
    <property type="nucleotide sequence ID" value="NZ_JAHLPJ010000001.1"/>
</dbReference>
<dbReference type="AlphaFoldDB" id="A0A6N7XRV9"/>
<evidence type="ECO:0000313" key="3">
    <source>
        <dbReference type="EMBL" id="MSU00143.1"/>
    </source>
</evidence>
<dbReference type="Proteomes" id="UP000469523">
    <property type="component" value="Unassembled WGS sequence"/>
</dbReference>
<gene>
    <name evidence="3" type="ORF">FYJ83_01505</name>
</gene>
<keyword evidence="4" id="KW-1185">Reference proteome</keyword>
<feature type="domain" description="Phosphoribosyltransferase" evidence="2">
    <location>
        <begin position="153"/>
        <end position="204"/>
    </location>
</feature>
<dbReference type="PANTHER" id="PTHR47505">
    <property type="entry name" value="DNA UTILIZATION PROTEIN YHGH"/>
    <property type="match status" value="1"/>
</dbReference>
<reference evidence="3 4" key="1">
    <citation type="submission" date="2019-09" db="EMBL/GenBank/DDBJ databases">
        <title>In-depth cultivation of the pig gut microbiome towards novel bacterial diversity and tailored functional studies.</title>
        <authorList>
            <person name="Wylensek D."/>
            <person name="Hitch T.C.A."/>
            <person name="Clavel T."/>
        </authorList>
    </citation>
    <scope>NUCLEOTIDE SEQUENCE [LARGE SCALE GENOMIC DNA]</scope>
    <source>
        <strain evidence="3 4">WCA3-693-APC-4?</strain>
    </source>
</reference>
<accession>A0A6N7XRV9</accession>
<dbReference type="Gene3D" id="3.40.50.2020">
    <property type="match status" value="1"/>
</dbReference>
<sequence>MLFVKNNICLFCKENNIDIIGYLCKDCYERLEIVHGELELDFPYIKKTYYSLEYNRFIREIIGDYKFNGKNYLYKPLGQIMVETITRKNIHKDIDIIIYIPIHRRKEAIRGYNQAELLGNFIGKELNIPVSKNNLVKIKWTKEQSHLTKINRATNLKDSFKVKDINKIKNKKILLVDDIITTGATMGECSRLLINSGVKEVITVGITSSKKGVKI</sequence>
<dbReference type="Pfam" id="PF00156">
    <property type="entry name" value="Pribosyltran"/>
    <property type="match status" value="1"/>
</dbReference>
<dbReference type="InterPro" id="IPR051910">
    <property type="entry name" value="ComF/GntX_DNA_util-trans"/>
</dbReference>
<organism evidence="3 4">
    <name type="scientific">Tissierella pigra</name>
    <dbReference type="NCBI Taxonomy" id="2607614"/>
    <lineage>
        <taxon>Bacteria</taxon>
        <taxon>Bacillati</taxon>
        <taxon>Bacillota</taxon>
        <taxon>Tissierellia</taxon>
        <taxon>Tissierellales</taxon>
        <taxon>Tissierellaceae</taxon>
        <taxon>Tissierella</taxon>
    </lineage>
</organism>
<evidence type="ECO:0000256" key="1">
    <source>
        <dbReference type="ARBA" id="ARBA00008007"/>
    </source>
</evidence>
<comment type="caution">
    <text evidence="3">The sequence shown here is derived from an EMBL/GenBank/DDBJ whole genome shotgun (WGS) entry which is preliminary data.</text>
</comment>
<dbReference type="SUPFAM" id="SSF53271">
    <property type="entry name" value="PRTase-like"/>
    <property type="match status" value="1"/>
</dbReference>
<name>A0A6N7XRV9_9FIRM</name>